<keyword evidence="2" id="KW-0863">Zinc-finger</keyword>
<feature type="compositionally biased region" description="Basic and acidic residues" evidence="4">
    <location>
        <begin position="209"/>
        <end position="222"/>
    </location>
</feature>
<feature type="domain" description="MYND-type" evidence="5">
    <location>
        <begin position="516"/>
        <end position="548"/>
    </location>
</feature>
<gene>
    <name evidence="6" type="ORF">TGP89_291590B</name>
</gene>
<feature type="region of interest" description="Disordered" evidence="4">
    <location>
        <begin position="367"/>
        <end position="489"/>
    </location>
</feature>
<evidence type="ECO:0000259" key="5">
    <source>
        <dbReference type="Pfam" id="PF01753"/>
    </source>
</evidence>
<evidence type="ECO:0000313" key="6">
    <source>
        <dbReference type="EMBL" id="KFG30888.1"/>
    </source>
</evidence>
<protein>
    <submittedName>
        <fullName evidence="6">MYND finger protein</fullName>
    </submittedName>
</protein>
<evidence type="ECO:0000256" key="1">
    <source>
        <dbReference type="ARBA" id="ARBA00022723"/>
    </source>
</evidence>
<dbReference type="EMBL" id="AEYI02002012">
    <property type="protein sequence ID" value="KFG30888.1"/>
    <property type="molecule type" value="Genomic_DNA"/>
</dbReference>
<feature type="region of interest" description="Disordered" evidence="4">
    <location>
        <begin position="288"/>
        <end position="335"/>
    </location>
</feature>
<dbReference type="OrthoDB" id="354908at2759"/>
<keyword evidence="1" id="KW-0479">Metal-binding</keyword>
<proteinExistence type="predicted"/>
<accession>A0A086JFH0</accession>
<feature type="region of interest" description="Disordered" evidence="4">
    <location>
        <begin position="187"/>
        <end position="269"/>
    </location>
</feature>
<dbReference type="SUPFAM" id="SSF144232">
    <property type="entry name" value="HIT/MYND zinc finger-like"/>
    <property type="match status" value="1"/>
</dbReference>
<reference evidence="6 7" key="1">
    <citation type="submission" date="2014-03" db="EMBL/GenBank/DDBJ databases">
        <authorList>
            <person name="Sibley D."/>
            <person name="Venepally P."/>
            <person name="Karamycheva S."/>
            <person name="Hadjithomas M."/>
            <person name="Khan A."/>
            <person name="Brunk B."/>
            <person name="Roos D."/>
            <person name="Caler E."/>
            <person name="Lorenzi H."/>
        </authorList>
    </citation>
    <scope>NUCLEOTIDE SEQUENCE [LARGE SCALE GENOMIC DNA]</scope>
    <source>
        <strain evidence="7">p89</strain>
    </source>
</reference>
<evidence type="ECO:0000256" key="2">
    <source>
        <dbReference type="ARBA" id="ARBA00022771"/>
    </source>
</evidence>
<dbReference type="VEuPathDB" id="ToxoDB:TGP89_291590B"/>
<sequence>MMNFSDAHPFAVAAHGCAFVFCLGPDRSAVSAFGDRQFAASASCLRSDLGTLCVSGRLRALAEQQIGVVSPVAYCQGTLENCVEQRRRDSRSRFVQQWTKPGSEHAAWELIMTKSIRGSEVVAREEIGALCMWGTSSSEGGCAYCLRSDNTVRFLRLCQSPLAADAPLSPEAQAEAQQLKQLQEEMQRELEATEKSGSARRRRPPKAQKGAEDELDAARELRLALSPHLQRAQKELRKRRAARQRAADAREQSREEAAAENQERSLRPDRQDAVAVIWQRSCAYLRERHREKEDASEAKKDEAAATERDEEAKDASEEQESESKERKAAKEKETSLELSPSLLCALACIGVHTHWLCRAVQLGCASGGEATGDGERLRSQAKHGKRGRDSRFKAGQRKHRAKEQLKNTKVEAQTKETRAETDEKEAAPAPDVCRPEETVETLTPPQEETENEQPPESSVPSPASVSSLPTASSPAVASPTVSAPAEAASDASPEAVDACTETGLASACTAGLAAEAKLAFSACPACGFVAYCSEECRIKDLPLHLFICAGRH</sequence>
<evidence type="ECO:0000256" key="3">
    <source>
        <dbReference type="ARBA" id="ARBA00022833"/>
    </source>
</evidence>
<organism evidence="6 7">
    <name type="scientific">Toxoplasma gondii p89</name>
    <dbReference type="NCBI Taxonomy" id="943119"/>
    <lineage>
        <taxon>Eukaryota</taxon>
        <taxon>Sar</taxon>
        <taxon>Alveolata</taxon>
        <taxon>Apicomplexa</taxon>
        <taxon>Conoidasida</taxon>
        <taxon>Coccidia</taxon>
        <taxon>Eucoccidiorida</taxon>
        <taxon>Eimeriorina</taxon>
        <taxon>Sarcocystidae</taxon>
        <taxon>Toxoplasma</taxon>
    </lineage>
</organism>
<evidence type="ECO:0000256" key="4">
    <source>
        <dbReference type="SAM" id="MobiDB-lite"/>
    </source>
</evidence>
<dbReference type="GO" id="GO:0008270">
    <property type="term" value="F:zinc ion binding"/>
    <property type="evidence" value="ECO:0007669"/>
    <property type="project" value="UniProtKB-KW"/>
</dbReference>
<dbReference type="Proteomes" id="UP000028828">
    <property type="component" value="Unassembled WGS sequence"/>
</dbReference>
<feature type="compositionally biased region" description="Low complexity" evidence="4">
    <location>
        <begin position="454"/>
        <end position="489"/>
    </location>
</feature>
<feature type="compositionally biased region" description="Basic and acidic residues" evidence="4">
    <location>
        <begin position="245"/>
        <end position="269"/>
    </location>
</feature>
<name>A0A086JFH0_TOXGO</name>
<comment type="caution">
    <text evidence="6">The sequence shown here is derived from an EMBL/GenBank/DDBJ whole genome shotgun (WGS) entry which is preliminary data.</text>
</comment>
<dbReference type="InterPro" id="IPR002893">
    <property type="entry name" value="Znf_MYND"/>
</dbReference>
<dbReference type="Gene3D" id="6.10.140.2220">
    <property type="match status" value="1"/>
</dbReference>
<dbReference type="Pfam" id="PF01753">
    <property type="entry name" value="zf-MYND"/>
    <property type="match status" value="1"/>
</dbReference>
<feature type="compositionally biased region" description="Basic and acidic residues" evidence="4">
    <location>
        <begin position="402"/>
        <end position="426"/>
    </location>
</feature>
<dbReference type="AlphaFoldDB" id="A0A086JFH0"/>
<evidence type="ECO:0000313" key="7">
    <source>
        <dbReference type="Proteomes" id="UP000028828"/>
    </source>
</evidence>
<keyword evidence="3" id="KW-0862">Zinc</keyword>